<evidence type="ECO:0000313" key="1">
    <source>
        <dbReference type="EMBL" id="QIV95627.1"/>
    </source>
</evidence>
<reference evidence="1 2" key="1">
    <citation type="submission" date="2019-03" db="EMBL/GenBank/DDBJ databases">
        <title>Complete Genome Sequence of Allofrancisella inopinata Strain SYSU YG23 Isolated from Water-Cooling Systems in China.</title>
        <authorList>
            <person name="Ohrman C."/>
            <person name="Uneklint I."/>
            <person name="Sjodin A."/>
        </authorList>
    </citation>
    <scope>NUCLEOTIDE SEQUENCE [LARGE SCALE GENOMIC DNA]</scope>
    <source>
        <strain evidence="1 2">SYSU YG23</strain>
    </source>
</reference>
<proteinExistence type="predicted"/>
<name>A0AAE7CQD3_9GAMM</name>
<dbReference type="AlphaFoldDB" id="A0AAE7CQD3"/>
<protein>
    <submittedName>
        <fullName evidence="1">DUF3281 domain-containing protein</fullName>
    </submittedName>
</protein>
<sequence>MKKLSILAGIFAGPVILSSCVKESQQRLEFQIIHQCNGTVCSISLTPVSQVVQESFLGSTHVVKSQKLLADSYNIQWNGISNFADNSILAPLGLNSCGGGVCSDTSNPTAGVFTAGEGVNISLSGTVTVNGTTYNLEDETVQGGSFVVDDTQLSNDTLELEYPNANTGSGSAVLNNVEYSWDSLTKKLEVRCSQGYGYVFEAAFNAINNRQTGYNISSSNGSIYPRTEIILGDNQSAPTSMTNGQNRYWIENSNNSNQDMNIYITCVPNSTDGEWTVST</sequence>
<dbReference type="KEGG" id="aii:E4K63_01745"/>
<gene>
    <name evidence="1" type="ORF">E4K63_01745</name>
</gene>
<accession>A0AAE7CQD3</accession>
<dbReference type="Pfam" id="PF11685">
    <property type="entry name" value="DUF3281"/>
    <property type="match status" value="1"/>
</dbReference>
<dbReference type="Proteomes" id="UP000502004">
    <property type="component" value="Chromosome"/>
</dbReference>
<dbReference type="PROSITE" id="PS51257">
    <property type="entry name" value="PROKAR_LIPOPROTEIN"/>
    <property type="match status" value="1"/>
</dbReference>
<organism evidence="1 2">
    <name type="scientific">Allofrancisella inopinata</name>
    <dbReference type="NCBI Taxonomy" id="1085647"/>
    <lineage>
        <taxon>Bacteria</taxon>
        <taxon>Pseudomonadati</taxon>
        <taxon>Pseudomonadota</taxon>
        <taxon>Gammaproteobacteria</taxon>
        <taxon>Thiotrichales</taxon>
        <taxon>Francisellaceae</taxon>
        <taxon>Allofrancisella</taxon>
    </lineage>
</organism>
<evidence type="ECO:0000313" key="2">
    <source>
        <dbReference type="Proteomes" id="UP000502004"/>
    </source>
</evidence>
<dbReference type="RefSeq" id="WP_133942047.1">
    <property type="nucleotide sequence ID" value="NZ_CP038241.1"/>
</dbReference>
<keyword evidence="2" id="KW-1185">Reference proteome</keyword>
<dbReference type="EMBL" id="CP038241">
    <property type="protein sequence ID" value="QIV95627.1"/>
    <property type="molecule type" value="Genomic_DNA"/>
</dbReference>
<dbReference type="InterPro" id="IPR021699">
    <property type="entry name" value="DUF3281"/>
</dbReference>